<evidence type="ECO:0000256" key="8">
    <source>
        <dbReference type="ARBA" id="ARBA00023242"/>
    </source>
</evidence>
<dbReference type="GO" id="GO:1990879">
    <property type="term" value="C:CST complex"/>
    <property type="evidence" value="ECO:0007669"/>
    <property type="project" value="TreeGrafter"/>
</dbReference>
<keyword evidence="8" id="KW-0539">Nucleus</keyword>
<gene>
    <name evidence="9" type="primary">DUN1_1</name>
    <name evidence="9" type="ORF">ATC70_003371</name>
</gene>
<protein>
    <recommendedName>
        <fullName evidence="4">CST complex subunit CTC1</fullName>
    </recommendedName>
</protein>
<sequence length="1231" mass="139209">MVNILCVNDLKNYPYGSTHREAKAIATGTLTVVTTETHSYPRGTVLLLERTSKSVIPCLVNRLHTHAVNTKVFIKKWNLVNLQEGANSCHLEFRLEYVYTDEECKKSILKEALRADAFPFNQSLRREHQYYTPGDQLHSSKNVCMAGIVYAVSTLYVQPGEPVMFFVQMTSSNIQTADTGAELTAINVLFRDNKWIEYYRYFQIGGAFAFQNLEVDTIHSTDRHSFNVLTFGPRTNVQSITFSQYESICSNRTDSSSEPPSKKQLTLIHVHKHKAYTGTITRVIDSMFGIYELDHTIIVSLFHLFSYAADMPYRIDTQVRLHHFHAVIVNPEDGKTSYLLQHVWQANKADEGYFALAACMQSHVEVLKFPKNHNVFEEITKPFFLAHNTDLDSQIKSNVYTDIIRRKSTFQQLLRQLEIYAALTVKFVDTQIVKDIHGFQHAYNTVRNQVFATTQTPVMRAGDMINDFVLHDTVCLLVGEGNLRIVIDAYPSLDKIQANLETKLEDHTLDLAGGNTMFEKEYVLTQKADYDQTADYYILGMLQVARDGRLYLIDNESRVLFVLAAPSSNAISARTGEICMVRRLHMFTEDLAFVDNENEELIQRKDLRLTYFVCQHNDLLLLRDTENDNESVTFCLPDLEDAPLTRKLDRLSVPLKPTGGSNYLPTEHRYLAVHVVNRFPVEVCFTTNGTVHLECRVLVKMYQIKGLGSTASPSGPSGIVADGSKNYALVFTSLKNSLQWHLDFQVGSYWVIYGLDAPESFIESITNISPFALTIDADNHTIYPIVPSTDSTNKIQLTPHYSQNTIGQDPQSVVYNVSQLTDTHLPPGITTATIPQHFAEQLVHVQGVVIIKRFMEGFSSHGTLNKHAFKLYSQLGISTGKTNRKLFVQLRQPDSLQVISIYMDVHKTHYPVGLVIGATVTFRNLIRKKKAYSNEEFFFLANSATCIHINDTTPSPSVVSMEPALIHTRLISSFLDTVIGRPKEGDRQIFRLFCYIHSIINLTLKWECRDCGSIVRNNDCYGMCQGASRVFSVHAFVLVSDGTGNATASIDGERLVFRLLQLSSNQIDALKNLVLNYGQLAYGGLGGGKVTTMDDEEERMSYDPENDQRSAMHGYTLEDLCNNAKRAGQFYLYGQEQSSGKKRVSDEFNEDLIKEFQLRRFKISDNGSLLKTAELSKLRIKVIEITFPDARMVAYEMLDSLNQNNIPPESASASLPTSIEVADFDYTVQLR</sequence>
<evidence type="ECO:0000256" key="4">
    <source>
        <dbReference type="ARBA" id="ARBA00016175"/>
    </source>
</evidence>
<name>A0AAN7D8Y9_9FUNG</name>
<dbReference type="PANTHER" id="PTHR14865">
    <property type="entry name" value="CST COMPLEX SUBUNIT CTC1"/>
    <property type="match status" value="1"/>
</dbReference>
<dbReference type="Proteomes" id="UP001304243">
    <property type="component" value="Unassembled WGS sequence"/>
</dbReference>
<evidence type="ECO:0000256" key="6">
    <source>
        <dbReference type="ARBA" id="ARBA00022895"/>
    </source>
</evidence>
<dbReference type="GO" id="GO:0010833">
    <property type="term" value="P:telomere maintenance via telomere lengthening"/>
    <property type="evidence" value="ECO:0007669"/>
    <property type="project" value="TreeGrafter"/>
</dbReference>
<comment type="caution">
    <text evidence="9">The sequence shown here is derived from an EMBL/GenBank/DDBJ whole genome shotgun (WGS) entry which is preliminary data.</text>
</comment>
<keyword evidence="6" id="KW-0779">Telomere</keyword>
<dbReference type="GO" id="GO:0042162">
    <property type="term" value="F:telomeric DNA binding"/>
    <property type="evidence" value="ECO:0007669"/>
    <property type="project" value="TreeGrafter"/>
</dbReference>
<comment type="subcellular location">
    <subcellularLocation>
        <location evidence="2">Chromosome</location>
        <location evidence="2">Telomere</location>
    </subcellularLocation>
    <subcellularLocation>
        <location evidence="1">Nucleus</location>
    </subcellularLocation>
</comment>
<keyword evidence="7" id="KW-0238">DNA-binding</keyword>
<keyword evidence="9" id="KW-0808">Transferase</keyword>
<dbReference type="GO" id="GO:0004674">
    <property type="term" value="F:protein serine/threonine kinase activity"/>
    <property type="evidence" value="ECO:0007669"/>
    <property type="project" value="UniProtKB-KW"/>
</dbReference>
<keyword evidence="9" id="KW-0418">Kinase</keyword>
<evidence type="ECO:0000256" key="7">
    <source>
        <dbReference type="ARBA" id="ARBA00023125"/>
    </source>
</evidence>
<evidence type="ECO:0000256" key="3">
    <source>
        <dbReference type="ARBA" id="ARBA00006332"/>
    </source>
</evidence>
<accession>A0AAN7D8Y9</accession>
<dbReference type="GO" id="GO:0045740">
    <property type="term" value="P:positive regulation of DNA replication"/>
    <property type="evidence" value="ECO:0007669"/>
    <property type="project" value="TreeGrafter"/>
</dbReference>
<keyword evidence="5" id="KW-0158">Chromosome</keyword>
<dbReference type="GeneID" id="89947073"/>
<dbReference type="InterPro" id="IPR029156">
    <property type="entry name" value="CTC1"/>
</dbReference>
<keyword evidence="10" id="KW-1185">Reference proteome</keyword>
<evidence type="ECO:0000256" key="5">
    <source>
        <dbReference type="ARBA" id="ARBA00022454"/>
    </source>
</evidence>
<keyword evidence="9" id="KW-0723">Serine/threonine-protein kinase</keyword>
<dbReference type="Pfam" id="PF15489">
    <property type="entry name" value="CTC1"/>
    <property type="match status" value="1"/>
</dbReference>
<evidence type="ECO:0000256" key="1">
    <source>
        <dbReference type="ARBA" id="ARBA00004123"/>
    </source>
</evidence>
<dbReference type="RefSeq" id="XP_064679333.1">
    <property type="nucleotide sequence ID" value="XM_064822733.1"/>
</dbReference>
<dbReference type="InterPro" id="IPR042617">
    <property type="entry name" value="CTC1-like"/>
</dbReference>
<dbReference type="AlphaFoldDB" id="A0AAN7D8Y9"/>
<comment type="similarity">
    <text evidence="3">Belongs to the CTC1 family.</text>
</comment>
<evidence type="ECO:0000256" key="2">
    <source>
        <dbReference type="ARBA" id="ARBA00004574"/>
    </source>
</evidence>
<dbReference type="EMBL" id="JASEJX010000021">
    <property type="protein sequence ID" value="KAK4512667.1"/>
    <property type="molecule type" value="Genomic_DNA"/>
</dbReference>
<reference evidence="9 10" key="1">
    <citation type="submission" date="2022-11" db="EMBL/GenBank/DDBJ databases">
        <title>Mucor velutinosus strain NIH1002 WGS.</title>
        <authorList>
            <person name="Subramanian P."/>
            <person name="Mullikin J.C."/>
            <person name="Segre J.A."/>
            <person name="Zelazny A.M."/>
        </authorList>
    </citation>
    <scope>NUCLEOTIDE SEQUENCE [LARGE SCALE GENOMIC DNA]</scope>
    <source>
        <strain evidence="9 10">NIH1002</strain>
    </source>
</reference>
<evidence type="ECO:0000313" key="10">
    <source>
        <dbReference type="Proteomes" id="UP001304243"/>
    </source>
</evidence>
<evidence type="ECO:0000313" key="9">
    <source>
        <dbReference type="EMBL" id="KAK4512667.1"/>
    </source>
</evidence>
<dbReference type="GO" id="GO:0003697">
    <property type="term" value="F:single-stranded DNA binding"/>
    <property type="evidence" value="ECO:0007669"/>
    <property type="project" value="InterPro"/>
</dbReference>
<organism evidence="9 10">
    <name type="scientific">Mucor velutinosus</name>
    <dbReference type="NCBI Taxonomy" id="708070"/>
    <lineage>
        <taxon>Eukaryota</taxon>
        <taxon>Fungi</taxon>
        <taxon>Fungi incertae sedis</taxon>
        <taxon>Mucoromycota</taxon>
        <taxon>Mucoromycotina</taxon>
        <taxon>Mucoromycetes</taxon>
        <taxon>Mucorales</taxon>
        <taxon>Mucorineae</taxon>
        <taxon>Mucoraceae</taxon>
        <taxon>Mucor</taxon>
    </lineage>
</organism>
<proteinExistence type="inferred from homology"/>
<dbReference type="PANTHER" id="PTHR14865:SF2">
    <property type="entry name" value="CST COMPLEX SUBUNIT CTC1"/>
    <property type="match status" value="1"/>
</dbReference>